<dbReference type="OrthoDB" id="5988622at2759"/>
<gene>
    <name evidence="2" type="ORF">PACLA_8A079670</name>
</gene>
<dbReference type="Proteomes" id="UP001152795">
    <property type="component" value="Unassembled WGS sequence"/>
</dbReference>
<name>A0A6S7GDF7_PARCT</name>
<organism evidence="2 3">
    <name type="scientific">Paramuricea clavata</name>
    <name type="common">Red gorgonian</name>
    <name type="synonym">Violescent sea-whip</name>
    <dbReference type="NCBI Taxonomy" id="317549"/>
    <lineage>
        <taxon>Eukaryota</taxon>
        <taxon>Metazoa</taxon>
        <taxon>Cnidaria</taxon>
        <taxon>Anthozoa</taxon>
        <taxon>Octocorallia</taxon>
        <taxon>Malacalcyonacea</taxon>
        <taxon>Plexauridae</taxon>
        <taxon>Paramuricea</taxon>
    </lineage>
</organism>
<evidence type="ECO:0000313" key="2">
    <source>
        <dbReference type="EMBL" id="CAB3983360.1"/>
    </source>
</evidence>
<evidence type="ECO:0000313" key="3">
    <source>
        <dbReference type="Proteomes" id="UP001152795"/>
    </source>
</evidence>
<accession>A0A6S7GDF7</accession>
<comment type="caution">
    <text evidence="2">The sequence shown here is derived from an EMBL/GenBank/DDBJ whole genome shotgun (WGS) entry which is preliminary data.</text>
</comment>
<dbReference type="EMBL" id="CACRXK020000603">
    <property type="protein sequence ID" value="CAB3983360.1"/>
    <property type="molecule type" value="Genomic_DNA"/>
</dbReference>
<sequence length="135" mass="15555">MPAETLNFWLAKFVMEVCKEDGECYPPQTLYSICCGIQRHLAEINGVNAFTILDKKDNRFATFRWALDGETRQANYEGVTRSTLEVLMRLKFYIKNTNEVKTHSAPLSPRTEIKYRPQAFNIEDISLVLKVNACD</sequence>
<keyword evidence="3" id="KW-1185">Reference proteome</keyword>
<proteinExistence type="predicted"/>
<feature type="domain" description="QRICH1-like" evidence="1">
    <location>
        <begin position="3"/>
        <end position="48"/>
    </location>
</feature>
<reference evidence="2" key="1">
    <citation type="submission" date="2020-04" db="EMBL/GenBank/DDBJ databases">
        <authorList>
            <person name="Alioto T."/>
            <person name="Alioto T."/>
            <person name="Gomez Garrido J."/>
        </authorList>
    </citation>
    <scope>NUCLEOTIDE SEQUENCE</scope>
    <source>
        <strain evidence="2">A484AB</strain>
    </source>
</reference>
<dbReference type="Pfam" id="PF25561">
    <property type="entry name" value="QRICH1"/>
    <property type="match status" value="1"/>
</dbReference>
<evidence type="ECO:0000259" key="1">
    <source>
        <dbReference type="Pfam" id="PF25561"/>
    </source>
</evidence>
<dbReference type="InterPro" id="IPR057926">
    <property type="entry name" value="QRICH1_dom"/>
</dbReference>
<protein>
    <recommendedName>
        <fullName evidence="1">QRICH1-like domain-containing protein</fullName>
    </recommendedName>
</protein>
<dbReference type="AlphaFoldDB" id="A0A6S7GDF7"/>